<sequence length="57" mass="6177">ARGAGGWRHRALPVLLGVTLAALMQAALQRLGWPVLTWPFVAATWVIVAVEGSRNDR</sequence>
<organism evidence="8 9">
    <name type="scientific">Corynebacterium mastitidis</name>
    <dbReference type="NCBI Taxonomy" id="161890"/>
    <lineage>
        <taxon>Bacteria</taxon>
        <taxon>Bacillati</taxon>
        <taxon>Actinomycetota</taxon>
        <taxon>Actinomycetes</taxon>
        <taxon>Mycobacteriales</taxon>
        <taxon>Corynebacteriaceae</taxon>
        <taxon>Corynebacterium</taxon>
    </lineage>
</organism>
<evidence type="ECO:0000256" key="1">
    <source>
        <dbReference type="ARBA" id="ARBA00004651"/>
    </source>
</evidence>
<dbReference type="Gene3D" id="1.10.3430.10">
    <property type="entry name" value="Ammonium transporter AmtB like domains"/>
    <property type="match status" value="1"/>
</dbReference>
<evidence type="ECO:0000256" key="7">
    <source>
        <dbReference type="SAM" id="Phobius"/>
    </source>
</evidence>
<proteinExistence type="inferred from homology"/>
<evidence type="ECO:0000256" key="2">
    <source>
        <dbReference type="ARBA" id="ARBA00005914"/>
    </source>
</evidence>
<accession>A0A2N0X564</accession>
<dbReference type="Pfam" id="PF03253">
    <property type="entry name" value="UT"/>
    <property type="match status" value="1"/>
</dbReference>
<feature type="non-terminal residue" evidence="8">
    <location>
        <position position="1"/>
    </location>
</feature>
<comment type="caution">
    <text evidence="8">The sequence shown here is derived from an EMBL/GenBank/DDBJ whole genome shotgun (WGS) entry which is preliminary data.</text>
</comment>
<dbReference type="InterPro" id="IPR004937">
    <property type="entry name" value="Urea_transporter"/>
</dbReference>
<comment type="similarity">
    <text evidence="2">Belongs to the urea transporter family.</text>
</comment>
<name>A0A2N0X564_9CORY</name>
<dbReference type="InterPro" id="IPR029020">
    <property type="entry name" value="Ammonium/urea_transptr"/>
</dbReference>
<evidence type="ECO:0000256" key="4">
    <source>
        <dbReference type="ARBA" id="ARBA00022692"/>
    </source>
</evidence>
<evidence type="ECO:0000313" key="9">
    <source>
        <dbReference type="Proteomes" id="UP000233249"/>
    </source>
</evidence>
<feature type="transmembrane region" description="Helical" evidence="7">
    <location>
        <begin position="36"/>
        <end position="53"/>
    </location>
</feature>
<dbReference type="GO" id="GO:0005886">
    <property type="term" value="C:plasma membrane"/>
    <property type="evidence" value="ECO:0007669"/>
    <property type="project" value="UniProtKB-SubCell"/>
</dbReference>
<gene>
    <name evidence="8" type="ORF">CXB45_10040</name>
</gene>
<reference evidence="8 9" key="1">
    <citation type="submission" date="2017-12" db="EMBL/GenBank/DDBJ databases">
        <title>Corynebacterium mastitidis 16-1433 Genome.</title>
        <authorList>
            <person name="Gulvik C.A."/>
        </authorList>
    </citation>
    <scope>NUCLEOTIDE SEQUENCE [LARGE SCALE GENOMIC DNA]</scope>
    <source>
        <strain evidence="8 9">16-1433</strain>
    </source>
</reference>
<dbReference type="Proteomes" id="UP000233249">
    <property type="component" value="Unassembled WGS sequence"/>
</dbReference>
<protein>
    <submittedName>
        <fullName evidence="8">Urea transporter</fullName>
    </submittedName>
</protein>
<dbReference type="GO" id="GO:0015204">
    <property type="term" value="F:urea transmembrane transporter activity"/>
    <property type="evidence" value="ECO:0007669"/>
    <property type="project" value="InterPro"/>
</dbReference>
<dbReference type="AlphaFoldDB" id="A0A2N0X564"/>
<keyword evidence="3" id="KW-1003">Cell membrane</keyword>
<comment type="subcellular location">
    <subcellularLocation>
        <location evidence="1">Cell membrane</location>
        <topology evidence="1">Multi-pass membrane protein</topology>
    </subcellularLocation>
</comment>
<keyword evidence="4 7" id="KW-0812">Transmembrane</keyword>
<evidence type="ECO:0000313" key="8">
    <source>
        <dbReference type="EMBL" id="PKF67848.1"/>
    </source>
</evidence>
<keyword evidence="5 7" id="KW-1133">Transmembrane helix</keyword>
<evidence type="ECO:0000256" key="3">
    <source>
        <dbReference type="ARBA" id="ARBA00022475"/>
    </source>
</evidence>
<keyword evidence="6 7" id="KW-0472">Membrane</keyword>
<evidence type="ECO:0000256" key="6">
    <source>
        <dbReference type="ARBA" id="ARBA00023136"/>
    </source>
</evidence>
<dbReference type="EMBL" id="PJAF01000038">
    <property type="protein sequence ID" value="PKF67848.1"/>
    <property type="molecule type" value="Genomic_DNA"/>
</dbReference>
<evidence type="ECO:0000256" key="5">
    <source>
        <dbReference type="ARBA" id="ARBA00022989"/>
    </source>
</evidence>